<dbReference type="PANTHER" id="PTHR33165">
    <property type="entry name" value="F-BOX DOMAIN CONTAINING PROTEIN-LIKE-RELATED"/>
    <property type="match status" value="1"/>
</dbReference>
<name>A0A835AQC7_9POAL</name>
<dbReference type="InterPro" id="IPR005174">
    <property type="entry name" value="KIB1-4_b-propeller"/>
</dbReference>
<dbReference type="Pfam" id="PF03478">
    <property type="entry name" value="Beta-prop_KIB1-4"/>
    <property type="match status" value="1"/>
</dbReference>
<gene>
    <name evidence="2" type="ORF">HU200_051663</name>
</gene>
<dbReference type="OrthoDB" id="620922at2759"/>
<feature type="domain" description="KIB1-4 beta-propeller" evidence="1">
    <location>
        <begin position="2"/>
        <end position="168"/>
    </location>
</feature>
<protein>
    <recommendedName>
        <fullName evidence="1">KIB1-4 beta-propeller domain-containing protein</fullName>
    </recommendedName>
</protein>
<comment type="caution">
    <text evidence="2">The sequence shown here is derived from an EMBL/GenBank/DDBJ whole genome shotgun (WGS) entry which is preliminary data.</text>
</comment>
<proteinExistence type="predicted"/>
<evidence type="ECO:0000313" key="3">
    <source>
        <dbReference type="Proteomes" id="UP000636709"/>
    </source>
</evidence>
<evidence type="ECO:0000313" key="2">
    <source>
        <dbReference type="EMBL" id="KAF8669324.1"/>
    </source>
</evidence>
<evidence type="ECO:0000259" key="1">
    <source>
        <dbReference type="Pfam" id="PF03478"/>
    </source>
</evidence>
<accession>A0A835AQC7</accession>
<organism evidence="2 3">
    <name type="scientific">Digitaria exilis</name>
    <dbReference type="NCBI Taxonomy" id="1010633"/>
    <lineage>
        <taxon>Eukaryota</taxon>
        <taxon>Viridiplantae</taxon>
        <taxon>Streptophyta</taxon>
        <taxon>Embryophyta</taxon>
        <taxon>Tracheophyta</taxon>
        <taxon>Spermatophyta</taxon>
        <taxon>Magnoliopsida</taxon>
        <taxon>Liliopsida</taxon>
        <taxon>Poales</taxon>
        <taxon>Poaceae</taxon>
        <taxon>PACMAD clade</taxon>
        <taxon>Panicoideae</taxon>
        <taxon>Panicodae</taxon>
        <taxon>Paniceae</taxon>
        <taxon>Anthephorinae</taxon>
        <taxon>Digitaria</taxon>
    </lineage>
</organism>
<reference evidence="2" key="1">
    <citation type="submission" date="2020-07" db="EMBL/GenBank/DDBJ databases">
        <title>Genome sequence and genetic diversity analysis of an under-domesticated orphan crop, white fonio (Digitaria exilis).</title>
        <authorList>
            <person name="Bennetzen J.L."/>
            <person name="Chen S."/>
            <person name="Ma X."/>
            <person name="Wang X."/>
            <person name="Yssel A.E.J."/>
            <person name="Chaluvadi S.R."/>
            <person name="Johnson M."/>
            <person name="Gangashetty P."/>
            <person name="Hamidou F."/>
            <person name="Sanogo M.D."/>
            <person name="Zwaenepoel A."/>
            <person name="Wallace J."/>
            <person name="Van De Peer Y."/>
            <person name="Van Deynze A."/>
        </authorList>
    </citation>
    <scope>NUCLEOTIDE SEQUENCE</scope>
    <source>
        <tissue evidence="2">Leaves</tissue>
    </source>
</reference>
<dbReference type="EMBL" id="JACEFO010002272">
    <property type="protein sequence ID" value="KAF8669324.1"/>
    <property type="molecule type" value="Genomic_DNA"/>
</dbReference>
<dbReference type="Proteomes" id="UP000636709">
    <property type="component" value="Unassembled WGS sequence"/>
</dbReference>
<dbReference type="AlphaFoldDB" id="A0A835AQC7"/>
<keyword evidence="3" id="KW-1185">Reference proteome</keyword>
<sequence length="185" mass="20692">MRIPDLRNYYLLGSTVEGLLVLCQKGTATELVQLLNPLTGQLTDLPLDSAGIAEDSTVAVLYDSNTLAVAKPGDERWTRFTMDYYTYGSHAVMASVLPYAGRLYCITHNKILVVEAAAEQQRPRLEAVALGRYELELMAGRRFTDCWMYPVYDDEGNLILVHRDTREAGYSSEKYTTYPGKIGHG</sequence>